<name>A0ABW3A2S4_9ACTN</name>
<evidence type="ECO:0000256" key="1">
    <source>
        <dbReference type="SAM" id="Phobius"/>
    </source>
</evidence>
<sequence>MWRALIGVLWGALLVVIGLALAANHREIATRHIGLAERVVRPFSPARRTNWTADRLTRRRNRFVVLDRLLGLVITLFGVVALVNGGRLLLSGLS</sequence>
<feature type="transmembrane region" description="Helical" evidence="1">
    <location>
        <begin position="69"/>
        <end position="90"/>
    </location>
</feature>
<protein>
    <submittedName>
        <fullName evidence="2">Uncharacterized protein</fullName>
    </submittedName>
</protein>
<accession>A0ABW3A2S4</accession>
<dbReference type="Proteomes" id="UP001597053">
    <property type="component" value="Unassembled WGS sequence"/>
</dbReference>
<proteinExistence type="predicted"/>
<organism evidence="2 3">
    <name type="scientific">Micromonospora azadirachtae</name>
    <dbReference type="NCBI Taxonomy" id="1970735"/>
    <lineage>
        <taxon>Bacteria</taxon>
        <taxon>Bacillati</taxon>
        <taxon>Actinomycetota</taxon>
        <taxon>Actinomycetes</taxon>
        <taxon>Micromonosporales</taxon>
        <taxon>Micromonosporaceae</taxon>
        <taxon>Micromonospora</taxon>
    </lineage>
</organism>
<keyword evidence="3" id="KW-1185">Reference proteome</keyword>
<evidence type="ECO:0000313" key="3">
    <source>
        <dbReference type="Proteomes" id="UP001597053"/>
    </source>
</evidence>
<comment type="caution">
    <text evidence="2">The sequence shown here is derived from an EMBL/GenBank/DDBJ whole genome shotgun (WGS) entry which is preliminary data.</text>
</comment>
<reference evidence="3" key="1">
    <citation type="journal article" date="2019" name="Int. J. Syst. Evol. Microbiol.">
        <title>The Global Catalogue of Microorganisms (GCM) 10K type strain sequencing project: providing services to taxonomists for standard genome sequencing and annotation.</title>
        <authorList>
            <consortium name="The Broad Institute Genomics Platform"/>
            <consortium name="The Broad Institute Genome Sequencing Center for Infectious Disease"/>
            <person name="Wu L."/>
            <person name="Ma J."/>
        </authorList>
    </citation>
    <scope>NUCLEOTIDE SEQUENCE [LARGE SCALE GENOMIC DNA]</scope>
    <source>
        <strain evidence="3">JCM 32148</strain>
    </source>
</reference>
<dbReference type="EMBL" id="JBHTHM010000719">
    <property type="protein sequence ID" value="MFD0785197.1"/>
    <property type="molecule type" value="Genomic_DNA"/>
</dbReference>
<gene>
    <name evidence="2" type="ORF">ACFQZ8_14925</name>
</gene>
<keyword evidence="1" id="KW-0812">Transmembrane</keyword>
<evidence type="ECO:0000313" key="2">
    <source>
        <dbReference type="EMBL" id="MFD0785197.1"/>
    </source>
</evidence>
<keyword evidence="1" id="KW-0472">Membrane</keyword>
<keyword evidence="1" id="KW-1133">Transmembrane helix</keyword>